<organism evidence="5 6">
    <name type="scientific">Candidatus Choladousia intestinavium</name>
    <dbReference type="NCBI Taxonomy" id="2840727"/>
    <lineage>
        <taxon>Bacteria</taxon>
        <taxon>Bacillati</taxon>
        <taxon>Bacillota</taxon>
        <taxon>Clostridia</taxon>
        <taxon>Lachnospirales</taxon>
        <taxon>Lachnospiraceae</taxon>
        <taxon>Lachnospiraceae incertae sedis</taxon>
        <taxon>Candidatus Choladousia</taxon>
    </lineage>
</organism>
<dbReference type="PROSITE" id="PS00356">
    <property type="entry name" value="HTH_LACI_1"/>
    <property type="match status" value="1"/>
</dbReference>
<gene>
    <name evidence="5" type="ORF">IAB31_12655</name>
</gene>
<dbReference type="SMART" id="SM00354">
    <property type="entry name" value="HTH_LACI"/>
    <property type="match status" value="1"/>
</dbReference>
<keyword evidence="1" id="KW-0805">Transcription regulation</keyword>
<dbReference type="Pfam" id="PF13377">
    <property type="entry name" value="Peripla_BP_3"/>
    <property type="match status" value="1"/>
</dbReference>
<dbReference type="PROSITE" id="PS50932">
    <property type="entry name" value="HTH_LACI_2"/>
    <property type="match status" value="1"/>
</dbReference>
<sequence>MSGIKDVAKRAGVSISTVSNVINKSKYVSPELVKRVEEAVAALSYEVNPMARGMKSNRSGTIGVITEDMCGVFYPYIIKGINSVAMEKGYQIIMGDTQGNYGDLKAVGREKKLFRRLIASRVDGILFASAIPSEQKKEYSAQILKMASQHKNIPLVSLERDFTDVGIDSVYFDTYENSKMAVEHLVQCGCRKICHITGPVGMEIARERVEGYKSCLKEKNIPFNEELMIVQGDYSHQSGYLGMKKLLENLPDLDGVFCGNDQMAIGAIKYLKEQNIRIPQDIKLVGYDDVFISSVVEPSISTIHIKKRHTGIEAAKLLLKRIESQSLDEPPRGIKMEASLVVRHSTVADIQVDENLADW</sequence>
<dbReference type="InterPro" id="IPR000843">
    <property type="entry name" value="HTH_LacI"/>
</dbReference>
<dbReference type="PANTHER" id="PTHR30146">
    <property type="entry name" value="LACI-RELATED TRANSCRIPTIONAL REPRESSOR"/>
    <property type="match status" value="1"/>
</dbReference>
<dbReference type="PANTHER" id="PTHR30146:SF109">
    <property type="entry name" value="HTH-TYPE TRANSCRIPTIONAL REGULATOR GALS"/>
    <property type="match status" value="1"/>
</dbReference>
<proteinExistence type="predicted"/>
<comment type="caution">
    <text evidence="5">The sequence shown here is derived from an EMBL/GenBank/DDBJ whole genome shotgun (WGS) entry which is preliminary data.</text>
</comment>
<dbReference type="GO" id="GO:0003700">
    <property type="term" value="F:DNA-binding transcription factor activity"/>
    <property type="evidence" value="ECO:0007669"/>
    <property type="project" value="TreeGrafter"/>
</dbReference>
<reference evidence="5" key="1">
    <citation type="submission" date="2020-10" db="EMBL/GenBank/DDBJ databases">
        <authorList>
            <person name="Gilroy R."/>
        </authorList>
    </citation>
    <scope>NUCLEOTIDE SEQUENCE</scope>
    <source>
        <strain evidence="5">ChiSjej4B22-8148</strain>
    </source>
</reference>
<dbReference type="Gene3D" id="3.40.50.2300">
    <property type="match status" value="2"/>
</dbReference>
<dbReference type="InterPro" id="IPR010982">
    <property type="entry name" value="Lambda_DNA-bd_dom_sf"/>
</dbReference>
<dbReference type="GO" id="GO:0000976">
    <property type="term" value="F:transcription cis-regulatory region binding"/>
    <property type="evidence" value="ECO:0007669"/>
    <property type="project" value="TreeGrafter"/>
</dbReference>
<dbReference type="SUPFAM" id="SSF53822">
    <property type="entry name" value="Periplasmic binding protein-like I"/>
    <property type="match status" value="1"/>
</dbReference>
<evidence type="ECO:0000313" key="6">
    <source>
        <dbReference type="Proteomes" id="UP000886757"/>
    </source>
</evidence>
<evidence type="ECO:0000256" key="3">
    <source>
        <dbReference type="ARBA" id="ARBA00023163"/>
    </source>
</evidence>
<dbReference type="Proteomes" id="UP000886757">
    <property type="component" value="Unassembled WGS sequence"/>
</dbReference>
<feature type="domain" description="HTH lacI-type" evidence="4">
    <location>
        <begin position="2"/>
        <end position="56"/>
    </location>
</feature>
<dbReference type="Pfam" id="PF00356">
    <property type="entry name" value="LacI"/>
    <property type="match status" value="1"/>
</dbReference>
<dbReference type="CDD" id="cd01392">
    <property type="entry name" value="HTH_LacI"/>
    <property type="match status" value="1"/>
</dbReference>
<reference evidence="5" key="2">
    <citation type="journal article" date="2021" name="PeerJ">
        <title>Extensive microbial diversity within the chicken gut microbiome revealed by metagenomics and culture.</title>
        <authorList>
            <person name="Gilroy R."/>
            <person name="Ravi A."/>
            <person name="Getino M."/>
            <person name="Pursley I."/>
            <person name="Horton D.L."/>
            <person name="Alikhan N.F."/>
            <person name="Baker D."/>
            <person name="Gharbi K."/>
            <person name="Hall N."/>
            <person name="Watson M."/>
            <person name="Adriaenssens E.M."/>
            <person name="Foster-Nyarko E."/>
            <person name="Jarju S."/>
            <person name="Secka A."/>
            <person name="Antonio M."/>
            <person name="Oren A."/>
            <person name="Chaudhuri R.R."/>
            <person name="La Ragione R."/>
            <person name="Hildebrand F."/>
            <person name="Pallen M.J."/>
        </authorList>
    </citation>
    <scope>NUCLEOTIDE SEQUENCE</scope>
    <source>
        <strain evidence="5">ChiSjej4B22-8148</strain>
    </source>
</reference>
<dbReference type="InterPro" id="IPR046335">
    <property type="entry name" value="LacI/GalR-like_sensor"/>
</dbReference>
<evidence type="ECO:0000256" key="2">
    <source>
        <dbReference type="ARBA" id="ARBA00023125"/>
    </source>
</evidence>
<evidence type="ECO:0000256" key="1">
    <source>
        <dbReference type="ARBA" id="ARBA00023015"/>
    </source>
</evidence>
<protein>
    <submittedName>
        <fullName evidence="5">LacI family DNA-binding transcriptional regulator</fullName>
    </submittedName>
</protein>
<dbReference type="PRINTS" id="PR00036">
    <property type="entry name" value="HTHLACI"/>
</dbReference>
<keyword evidence="3" id="KW-0804">Transcription</keyword>
<dbReference type="CDD" id="cd06267">
    <property type="entry name" value="PBP1_LacI_sugar_binding-like"/>
    <property type="match status" value="1"/>
</dbReference>
<dbReference type="InterPro" id="IPR028082">
    <property type="entry name" value="Peripla_BP_I"/>
</dbReference>
<name>A0A9D1DAA3_9FIRM</name>
<keyword evidence="2 5" id="KW-0238">DNA-binding</keyword>
<accession>A0A9D1DAA3</accession>
<dbReference type="SUPFAM" id="SSF47413">
    <property type="entry name" value="lambda repressor-like DNA-binding domains"/>
    <property type="match status" value="1"/>
</dbReference>
<dbReference type="EMBL" id="DVGK01000147">
    <property type="protein sequence ID" value="HIR14761.1"/>
    <property type="molecule type" value="Genomic_DNA"/>
</dbReference>
<evidence type="ECO:0000259" key="4">
    <source>
        <dbReference type="PROSITE" id="PS50932"/>
    </source>
</evidence>
<evidence type="ECO:0000313" key="5">
    <source>
        <dbReference type="EMBL" id="HIR14761.1"/>
    </source>
</evidence>
<dbReference type="Gene3D" id="1.10.260.40">
    <property type="entry name" value="lambda repressor-like DNA-binding domains"/>
    <property type="match status" value="1"/>
</dbReference>
<dbReference type="AlphaFoldDB" id="A0A9D1DAA3"/>